<dbReference type="EMBL" id="JADNRY010000409">
    <property type="protein sequence ID" value="KAF9056926.1"/>
    <property type="molecule type" value="Genomic_DNA"/>
</dbReference>
<reference evidence="2" key="1">
    <citation type="submission" date="2020-11" db="EMBL/GenBank/DDBJ databases">
        <authorList>
            <consortium name="DOE Joint Genome Institute"/>
            <person name="Ahrendt S."/>
            <person name="Riley R."/>
            <person name="Andreopoulos W."/>
            <person name="Labutti K."/>
            <person name="Pangilinan J."/>
            <person name="Ruiz-Duenas F.J."/>
            <person name="Barrasa J.M."/>
            <person name="Sanchez-Garcia M."/>
            <person name="Camarero S."/>
            <person name="Miyauchi S."/>
            <person name="Serrano A."/>
            <person name="Linde D."/>
            <person name="Babiker R."/>
            <person name="Drula E."/>
            <person name="Ayuso-Fernandez I."/>
            <person name="Pacheco R."/>
            <person name="Padilla G."/>
            <person name="Ferreira P."/>
            <person name="Barriuso J."/>
            <person name="Kellner H."/>
            <person name="Castanera R."/>
            <person name="Alfaro M."/>
            <person name="Ramirez L."/>
            <person name="Pisabarro A.G."/>
            <person name="Kuo A."/>
            <person name="Tritt A."/>
            <person name="Lipzen A."/>
            <person name="He G."/>
            <person name="Yan M."/>
            <person name="Ng V."/>
            <person name="Cullen D."/>
            <person name="Martin F."/>
            <person name="Rosso M.-N."/>
            <person name="Henrissat B."/>
            <person name="Hibbett D."/>
            <person name="Martinez A.T."/>
            <person name="Grigoriev I.V."/>
        </authorList>
    </citation>
    <scope>NUCLEOTIDE SEQUENCE</scope>
    <source>
        <strain evidence="2">AH 40177</strain>
    </source>
</reference>
<proteinExistence type="predicted"/>
<feature type="compositionally biased region" description="Polar residues" evidence="1">
    <location>
        <begin position="211"/>
        <end position="222"/>
    </location>
</feature>
<accession>A0A9P5TXG7</accession>
<sequence>MPPRKSKKAENKYERVQQLEKKRDEQLEKIKDKKATGNTKGLTILVRHLKKIEIILKAAKAEVNTVPEKDEGEDDANVQPTHPSQDDVGVIPTEMTIDVEPSQAKPLAINVGHVLRVDDCIAINGIETANRHDDVRAIPNGVPMDIDPDVQPSRTHTGIDIAGEGAETPKGMDVDPDVQPSRAHTGNDIAVDGAAKPLAIDVTHVSRDSVSKNGAETPNQAEKGTEVADGYSTSVESTENAPEDNVRKEDNINNNGKHPSHDVEEVEASPPTTAEFTSTIDGLRKNEIDLGLGRIKPDDNGLVARGMMSAWRNKVLQGTPVPWNGTDMKSIAENLDFYGSGHGGMTASTMYGAGGLGDLGGVTMVNTYEMGGLGVGGLDNAPMVQVTYGMLTLVVVVIMVIVKDEESEHGSTFMLPTAQAQAYHYAQSTNFNETRIDNEVAIAPKATNDSDAVETTETARNKGAERMKDLENARNPKTIAEARLALDKWKKNPKHEIRAGLRRLMRTINEFVPKCASICYQLAMHILSTDARNVRCIQHSHTRITKQNDRDGSTRSWKVTGTPFPAFEAGDNPKEVLNSAASVALFKYPQYLLWRL</sequence>
<feature type="region of interest" description="Disordered" evidence="1">
    <location>
        <begin position="207"/>
        <end position="273"/>
    </location>
</feature>
<feature type="compositionally biased region" description="Basic and acidic residues" evidence="1">
    <location>
        <begin position="8"/>
        <end position="34"/>
    </location>
</feature>
<dbReference type="Proteomes" id="UP000772434">
    <property type="component" value="Unassembled WGS sequence"/>
</dbReference>
<dbReference type="AlphaFoldDB" id="A0A9P5TXG7"/>
<organism evidence="2 3">
    <name type="scientific">Rhodocollybia butyracea</name>
    <dbReference type="NCBI Taxonomy" id="206335"/>
    <lineage>
        <taxon>Eukaryota</taxon>
        <taxon>Fungi</taxon>
        <taxon>Dikarya</taxon>
        <taxon>Basidiomycota</taxon>
        <taxon>Agaricomycotina</taxon>
        <taxon>Agaricomycetes</taxon>
        <taxon>Agaricomycetidae</taxon>
        <taxon>Agaricales</taxon>
        <taxon>Marasmiineae</taxon>
        <taxon>Omphalotaceae</taxon>
        <taxon>Rhodocollybia</taxon>
    </lineage>
</organism>
<feature type="region of interest" description="Disordered" evidence="1">
    <location>
        <begin position="65"/>
        <end position="89"/>
    </location>
</feature>
<evidence type="ECO:0000256" key="1">
    <source>
        <dbReference type="SAM" id="MobiDB-lite"/>
    </source>
</evidence>
<evidence type="ECO:0000313" key="3">
    <source>
        <dbReference type="Proteomes" id="UP000772434"/>
    </source>
</evidence>
<feature type="region of interest" description="Disordered" evidence="1">
    <location>
        <begin position="1"/>
        <end position="34"/>
    </location>
</feature>
<name>A0A9P5TXG7_9AGAR</name>
<keyword evidence="3" id="KW-1185">Reference proteome</keyword>
<protein>
    <submittedName>
        <fullName evidence="2">Uncharacterized protein</fullName>
    </submittedName>
</protein>
<gene>
    <name evidence="2" type="ORF">BDP27DRAFT_1372939</name>
</gene>
<feature type="compositionally biased region" description="Polar residues" evidence="1">
    <location>
        <begin position="231"/>
        <end position="240"/>
    </location>
</feature>
<evidence type="ECO:0000313" key="2">
    <source>
        <dbReference type="EMBL" id="KAF9056926.1"/>
    </source>
</evidence>
<comment type="caution">
    <text evidence="2">The sequence shown here is derived from an EMBL/GenBank/DDBJ whole genome shotgun (WGS) entry which is preliminary data.</text>
</comment>